<reference evidence="9 10" key="1">
    <citation type="submission" date="2020-07" db="EMBL/GenBank/DDBJ databases">
        <title>Thermogemmata thermophila gen. nov., sp. nov., a novel moderate thermophilic planctomycete from a Kamchatka hot spring.</title>
        <authorList>
            <person name="Elcheninov A.G."/>
            <person name="Podosokorskaya O.A."/>
            <person name="Kovaleva O.L."/>
            <person name="Novikov A."/>
            <person name="Bonch-Osmolovskaya E.A."/>
            <person name="Toshchakov S.V."/>
            <person name="Kublanov I.V."/>
        </authorList>
    </citation>
    <scope>NUCLEOTIDE SEQUENCE [LARGE SCALE GENOMIC DNA]</scope>
    <source>
        <strain evidence="9 10">2918</strain>
    </source>
</reference>
<evidence type="ECO:0000256" key="8">
    <source>
        <dbReference type="SAM" id="MobiDB-lite"/>
    </source>
</evidence>
<dbReference type="GO" id="GO:0004519">
    <property type="term" value="F:endonuclease activity"/>
    <property type="evidence" value="ECO:0007669"/>
    <property type="project" value="UniProtKB-KW"/>
</dbReference>
<sequence length="99" mass="11311">MPWCESSPVARGKLRVLSGQEVCLILERHGFRRLRQRGSHIVMQGVSPAGKTTTVPVPNHKELRTGTLLSIIRQSGVPRSEFEERPRRVEYRGEVPLRR</sequence>
<evidence type="ECO:0000256" key="1">
    <source>
        <dbReference type="ARBA" id="ARBA00006620"/>
    </source>
</evidence>
<accession>A0A7V9AC65</accession>
<keyword evidence="2" id="KW-1277">Toxin-antitoxin system</keyword>
<evidence type="ECO:0000256" key="7">
    <source>
        <dbReference type="ARBA" id="ARBA00023016"/>
    </source>
</evidence>
<gene>
    <name evidence="9" type="ORF">H0921_11235</name>
</gene>
<name>A0A7V9AC65_9BACT</name>
<evidence type="ECO:0000313" key="10">
    <source>
        <dbReference type="Proteomes" id="UP000542342"/>
    </source>
</evidence>
<dbReference type="AlphaFoldDB" id="A0A7V9AC65"/>
<organism evidence="9 10">
    <name type="scientific">Thermogemmata fonticola</name>
    <dbReference type="NCBI Taxonomy" id="2755323"/>
    <lineage>
        <taxon>Bacteria</taxon>
        <taxon>Pseudomonadati</taxon>
        <taxon>Planctomycetota</taxon>
        <taxon>Planctomycetia</taxon>
        <taxon>Gemmatales</taxon>
        <taxon>Gemmataceae</taxon>
        <taxon>Thermogemmata</taxon>
    </lineage>
</organism>
<evidence type="ECO:0000256" key="2">
    <source>
        <dbReference type="ARBA" id="ARBA00022649"/>
    </source>
</evidence>
<dbReference type="GO" id="GO:0003729">
    <property type="term" value="F:mRNA binding"/>
    <property type="evidence" value="ECO:0007669"/>
    <property type="project" value="InterPro"/>
</dbReference>
<evidence type="ECO:0000256" key="5">
    <source>
        <dbReference type="ARBA" id="ARBA00022801"/>
    </source>
</evidence>
<dbReference type="InterPro" id="IPR038570">
    <property type="entry name" value="HicA_sf"/>
</dbReference>
<evidence type="ECO:0000256" key="6">
    <source>
        <dbReference type="ARBA" id="ARBA00022884"/>
    </source>
</evidence>
<evidence type="ECO:0000256" key="3">
    <source>
        <dbReference type="ARBA" id="ARBA00022722"/>
    </source>
</evidence>
<keyword evidence="6" id="KW-0694">RNA-binding</keyword>
<feature type="region of interest" description="Disordered" evidence="8">
    <location>
        <begin position="78"/>
        <end position="99"/>
    </location>
</feature>
<keyword evidence="10" id="KW-1185">Reference proteome</keyword>
<feature type="compositionally biased region" description="Basic and acidic residues" evidence="8">
    <location>
        <begin position="80"/>
        <end position="99"/>
    </location>
</feature>
<dbReference type="RefSeq" id="WP_194538174.1">
    <property type="nucleotide sequence ID" value="NZ_JACEFB010000007.1"/>
</dbReference>
<evidence type="ECO:0000313" key="9">
    <source>
        <dbReference type="EMBL" id="MBA2226733.1"/>
    </source>
</evidence>
<comment type="caution">
    <text evidence="9">The sequence shown here is derived from an EMBL/GenBank/DDBJ whole genome shotgun (WGS) entry which is preliminary data.</text>
</comment>
<proteinExistence type="inferred from homology"/>
<evidence type="ECO:0000256" key="4">
    <source>
        <dbReference type="ARBA" id="ARBA00022759"/>
    </source>
</evidence>
<dbReference type="Proteomes" id="UP000542342">
    <property type="component" value="Unassembled WGS sequence"/>
</dbReference>
<dbReference type="Gene3D" id="3.30.920.30">
    <property type="entry name" value="Hypothetical protein"/>
    <property type="match status" value="1"/>
</dbReference>
<dbReference type="GO" id="GO:0016787">
    <property type="term" value="F:hydrolase activity"/>
    <property type="evidence" value="ECO:0007669"/>
    <property type="project" value="UniProtKB-KW"/>
</dbReference>
<protein>
    <submittedName>
        <fullName evidence="9">Type II toxin-antitoxin system HicA family toxin</fullName>
    </submittedName>
</protein>
<dbReference type="InterPro" id="IPR012933">
    <property type="entry name" value="HicA_mRNA_interferase"/>
</dbReference>
<keyword evidence="7" id="KW-0346">Stress response</keyword>
<dbReference type="EMBL" id="JACEFB010000007">
    <property type="protein sequence ID" value="MBA2226733.1"/>
    <property type="molecule type" value="Genomic_DNA"/>
</dbReference>
<keyword evidence="3" id="KW-0540">Nuclease</keyword>
<keyword evidence="5" id="KW-0378">Hydrolase</keyword>
<comment type="similarity">
    <text evidence="1">Belongs to the HicA mRNA interferase family.</text>
</comment>
<dbReference type="Pfam" id="PF07927">
    <property type="entry name" value="HicA_toxin"/>
    <property type="match status" value="1"/>
</dbReference>
<dbReference type="SUPFAM" id="SSF54786">
    <property type="entry name" value="YcfA/nrd intein domain"/>
    <property type="match status" value="1"/>
</dbReference>
<keyword evidence="4" id="KW-0255">Endonuclease</keyword>